<organism evidence="1 2">
    <name type="scientific">Diploscapter pachys</name>
    <dbReference type="NCBI Taxonomy" id="2018661"/>
    <lineage>
        <taxon>Eukaryota</taxon>
        <taxon>Metazoa</taxon>
        <taxon>Ecdysozoa</taxon>
        <taxon>Nematoda</taxon>
        <taxon>Chromadorea</taxon>
        <taxon>Rhabditida</taxon>
        <taxon>Rhabditina</taxon>
        <taxon>Rhabditomorpha</taxon>
        <taxon>Rhabditoidea</taxon>
        <taxon>Rhabditidae</taxon>
        <taxon>Diploscapter</taxon>
    </lineage>
</organism>
<name>A0A2A2KWP5_9BILA</name>
<accession>A0A2A2KWP5</accession>
<sequence>MYSFLMALTPLLRIPVTNSSTFLLIAFFVDSVASLNVARVFAALDDSSEFLASRSDSILALEEYKYFPSFSMFWFQHLNACVCDETA</sequence>
<proteinExistence type="predicted"/>
<evidence type="ECO:0000313" key="1">
    <source>
        <dbReference type="EMBL" id="PAV78277.1"/>
    </source>
</evidence>
<dbReference type="AlphaFoldDB" id="A0A2A2KWP5"/>
<comment type="caution">
    <text evidence="1">The sequence shown here is derived from an EMBL/GenBank/DDBJ whole genome shotgun (WGS) entry which is preliminary data.</text>
</comment>
<dbReference type="EMBL" id="LIAE01007586">
    <property type="protein sequence ID" value="PAV78277.1"/>
    <property type="molecule type" value="Genomic_DNA"/>
</dbReference>
<evidence type="ECO:0000313" key="2">
    <source>
        <dbReference type="Proteomes" id="UP000218231"/>
    </source>
</evidence>
<protein>
    <submittedName>
        <fullName evidence="1">Uncharacterized protein</fullName>
    </submittedName>
</protein>
<reference evidence="1 2" key="1">
    <citation type="journal article" date="2017" name="Curr. Biol.">
        <title>Genome architecture and evolution of a unichromosomal asexual nematode.</title>
        <authorList>
            <person name="Fradin H."/>
            <person name="Zegar C."/>
            <person name="Gutwein M."/>
            <person name="Lucas J."/>
            <person name="Kovtun M."/>
            <person name="Corcoran D."/>
            <person name="Baugh L.R."/>
            <person name="Kiontke K."/>
            <person name="Gunsalus K."/>
            <person name="Fitch D.H."/>
            <person name="Piano F."/>
        </authorList>
    </citation>
    <scope>NUCLEOTIDE SEQUENCE [LARGE SCALE GENOMIC DNA]</scope>
    <source>
        <strain evidence="1">PF1309</strain>
    </source>
</reference>
<keyword evidence="2" id="KW-1185">Reference proteome</keyword>
<gene>
    <name evidence="1" type="ORF">WR25_19225</name>
</gene>
<dbReference type="Proteomes" id="UP000218231">
    <property type="component" value="Unassembled WGS sequence"/>
</dbReference>